<evidence type="ECO:0000313" key="2">
    <source>
        <dbReference type="Proteomes" id="UP000029981"/>
    </source>
</evidence>
<dbReference type="Gramene" id="KGN66225">
    <property type="protein sequence ID" value="KGN66225"/>
    <property type="gene ID" value="Csa_1G586870"/>
</dbReference>
<evidence type="ECO:0000313" key="1">
    <source>
        <dbReference type="EMBL" id="KGN66225.1"/>
    </source>
</evidence>
<accession>A0A0A0LWF2</accession>
<dbReference type="AlphaFoldDB" id="A0A0A0LWF2"/>
<keyword evidence="2" id="KW-1185">Reference proteome</keyword>
<dbReference type="Proteomes" id="UP000029981">
    <property type="component" value="Chromosome 1"/>
</dbReference>
<name>A0A0A0LWF2_CUCSA</name>
<protein>
    <submittedName>
        <fullName evidence="1">Uncharacterized protein</fullName>
    </submittedName>
</protein>
<organism evidence="1 2">
    <name type="scientific">Cucumis sativus</name>
    <name type="common">Cucumber</name>
    <dbReference type="NCBI Taxonomy" id="3659"/>
    <lineage>
        <taxon>Eukaryota</taxon>
        <taxon>Viridiplantae</taxon>
        <taxon>Streptophyta</taxon>
        <taxon>Embryophyta</taxon>
        <taxon>Tracheophyta</taxon>
        <taxon>Spermatophyta</taxon>
        <taxon>Magnoliopsida</taxon>
        <taxon>eudicotyledons</taxon>
        <taxon>Gunneridae</taxon>
        <taxon>Pentapetalae</taxon>
        <taxon>rosids</taxon>
        <taxon>fabids</taxon>
        <taxon>Cucurbitales</taxon>
        <taxon>Cucurbitaceae</taxon>
        <taxon>Benincaseae</taxon>
        <taxon>Cucumis</taxon>
    </lineage>
</organism>
<reference evidence="1 2" key="2">
    <citation type="journal article" date="2009" name="PLoS ONE">
        <title>An integrated genetic and cytogenetic map of the cucumber genome.</title>
        <authorList>
            <person name="Ren Y."/>
            <person name="Zhang Z."/>
            <person name="Liu J."/>
            <person name="Staub J.E."/>
            <person name="Han Y."/>
            <person name="Cheng Z."/>
            <person name="Li X."/>
            <person name="Lu J."/>
            <person name="Miao H."/>
            <person name="Kang H."/>
            <person name="Xie B."/>
            <person name="Gu X."/>
            <person name="Wang X."/>
            <person name="Du Y."/>
            <person name="Jin W."/>
            <person name="Huang S."/>
        </authorList>
    </citation>
    <scope>NUCLEOTIDE SEQUENCE [LARGE SCALE GENOMIC DNA]</scope>
    <source>
        <strain evidence="2">cv. 9930</strain>
    </source>
</reference>
<proteinExistence type="predicted"/>
<dbReference type="EMBL" id="CM002922">
    <property type="protein sequence ID" value="KGN66225.1"/>
    <property type="molecule type" value="Genomic_DNA"/>
</dbReference>
<reference evidence="1 2" key="1">
    <citation type="journal article" date="2009" name="Nat. Genet.">
        <title>The genome of the cucumber, Cucumis sativus L.</title>
        <authorList>
            <person name="Huang S."/>
            <person name="Li R."/>
            <person name="Zhang Z."/>
            <person name="Li L."/>
            <person name="Gu X."/>
            <person name="Fan W."/>
            <person name="Lucas W.J."/>
            <person name="Wang X."/>
            <person name="Xie B."/>
            <person name="Ni P."/>
            <person name="Ren Y."/>
            <person name="Zhu H."/>
            <person name="Li J."/>
            <person name="Lin K."/>
            <person name="Jin W."/>
            <person name="Fei Z."/>
            <person name="Li G."/>
            <person name="Staub J."/>
            <person name="Kilian A."/>
            <person name="van der Vossen E.A."/>
            <person name="Wu Y."/>
            <person name="Guo J."/>
            <person name="He J."/>
            <person name="Jia Z."/>
            <person name="Ren Y."/>
            <person name="Tian G."/>
            <person name="Lu Y."/>
            <person name="Ruan J."/>
            <person name="Qian W."/>
            <person name="Wang M."/>
            <person name="Huang Q."/>
            <person name="Li B."/>
            <person name="Xuan Z."/>
            <person name="Cao J."/>
            <person name="Asan"/>
            <person name="Wu Z."/>
            <person name="Zhang J."/>
            <person name="Cai Q."/>
            <person name="Bai Y."/>
            <person name="Zhao B."/>
            <person name="Han Y."/>
            <person name="Li Y."/>
            <person name="Li X."/>
            <person name="Wang S."/>
            <person name="Shi Q."/>
            <person name="Liu S."/>
            <person name="Cho W.K."/>
            <person name="Kim J.Y."/>
            <person name="Xu Y."/>
            <person name="Heller-Uszynska K."/>
            <person name="Miao H."/>
            <person name="Cheng Z."/>
            <person name="Zhang S."/>
            <person name="Wu J."/>
            <person name="Yang Y."/>
            <person name="Kang H."/>
            <person name="Li M."/>
            <person name="Liang H."/>
            <person name="Ren X."/>
            <person name="Shi Z."/>
            <person name="Wen M."/>
            <person name="Jian M."/>
            <person name="Yang H."/>
            <person name="Zhang G."/>
            <person name="Yang Z."/>
            <person name="Chen R."/>
            <person name="Liu S."/>
            <person name="Li J."/>
            <person name="Ma L."/>
            <person name="Liu H."/>
            <person name="Zhou Y."/>
            <person name="Zhao J."/>
            <person name="Fang X."/>
            <person name="Li G."/>
            <person name="Fang L."/>
            <person name="Li Y."/>
            <person name="Liu D."/>
            <person name="Zheng H."/>
            <person name="Zhang Y."/>
            <person name="Qin N."/>
            <person name="Li Z."/>
            <person name="Yang G."/>
            <person name="Yang S."/>
            <person name="Bolund L."/>
            <person name="Kristiansen K."/>
            <person name="Zheng H."/>
            <person name="Li S."/>
            <person name="Zhang X."/>
            <person name="Yang H."/>
            <person name="Wang J."/>
            <person name="Sun R."/>
            <person name="Zhang B."/>
            <person name="Jiang S."/>
            <person name="Wang J."/>
            <person name="Du Y."/>
            <person name="Li S."/>
        </authorList>
    </citation>
    <scope>NUCLEOTIDE SEQUENCE [LARGE SCALE GENOMIC DNA]</scope>
    <source>
        <strain evidence="2">cv. 9930</strain>
    </source>
</reference>
<sequence length="84" mass="9360">MPIFHGISNQARSYRDSYIGMENQSSLDFRSYQLGELGAVSMTCKVIPLHFQLLMGPTSLKFIAKLKIDTAPAPQTKDPKTVTK</sequence>
<reference evidence="1 2" key="3">
    <citation type="journal article" date="2010" name="BMC Genomics">
        <title>Transcriptome sequencing and comparative analysis of cucumber flowers with different sex types.</title>
        <authorList>
            <person name="Guo S."/>
            <person name="Zheng Y."/>
            <person name="Joung J.G."/>
            <person name="Liu S."/>
            <person name="Zhang Z."/>
            <person name="Crasta O.R."/>
            <person name="Sobral B.W."/>
            <person name="Xu Y."/>
            <person name="Huang S."/>
            <person name="Fei Z."/>
        </authorList>
    </citation>
    <scope>NUCLEOTIDE SEQUENCE [LARGE SCALE GENOMIC DNA]</scope>
    <source>
        <strain evidence="2">cv. 9930</strain>
    </source>
</reference>
<reference evidence="1 2" key="4">
    <citation type="journal article" date="2011" name="BMC Genomics">
        <title>RNA-Seq improves annotation of protein-coding genes in the cucumber genome.</title>
        <authorList>
            <person name="Li Z."/>
            <person name="Zhang Z."/>
            <person name="Yan P."/>
            <person name="Huang S."/>
            <person name="Fei Z."/>
            <person name="Lin K."/>
        </authorList>
    </citation>
    <scope>NUCLEOTIDE SEQUENCE [LARGE SCALE GENOMIC DNA]</scope>
    <source>
        <strain evidence="2">cv. 9930</strain>
    </source>
</reference>
<gene>
    <name evidence="1" type="ORF">Csa_1G586870</name>
</gene>